<dbReference type="Proteomes" id="UP000030636">
    <property type="component" value="Chromosome"/>
</dbReference>
<dbReference type="AlphaFoldDB" id="A0A0A7ICG4"/>
<dbReference type="Pfam" id="PF14019">
    <property type="entry name" value="DUF4235"/>
    <property type="match status" value="1"/>
</dbReference>
<keyword evidence="3" id="KW-1185">Reference proteome</keyword>
<organism evidence="2 3">
    <name type="scientific">Bifidobacterium pseudolongum PV8-2</name>
    <dbReference type="NCBI Taxonomy" id="1447715"/>
    <lineage>
        <taxon>Bacteria</taxon>
        <taxon>Bacillati</taxon>
        <taxon>Actinomycetota</taxon>
        <taxon>Actinomycetes</taxon>
        <taxon>Bifidobacteriales</taxon>
        <taxon>Bifidobacteriaceae</taxon>
        <taxon>Bifidobacterium</taxon>
    </lineage>
</organism>
<keyword evidence="1" id="KW-0812">Transmembrane</keyword>
<dbReference type="KEGG" id="bpsp:AH67_08420"/>
<evidence type="ECO:0008006" key="4">
    <source>
        <dbReference type="Google" id="ProtNLM"/>
    </source>
</evidence>
<proteinExistence type="predicted"/>
<reference evidence="2 3" key="1">
    <citation type="journal article" date="2015" name="Genome Announc.">
        <title>Bifidobacterium pseudolongum Strain PV8-2, Isolated from a Stool Sample of an Anemic Kenyan Infant.</title>
        <authorList>
            <person name="Vazquez-Gutierrez P."/>
            <person name="Lacroix C."/>
            <person name="Chassard C."/>
            <person name="Klumpp J."/>
            <person name="Stevens M.J."/>
            <person name="Jans C."/>
        </authorList>
    </citation>
    <scope>NUCLEOTIDE SEQUENCE [LARGE SCALE GENOMIC DNA]</scope>
    <source>
        <strain evidence="2 3">PV8-2</strain>
    </source>
</reference>
<dbReference type="OrthoDB" id="3240197at2"/>
<evidence type="ECO:0000313" key="3">
    <source>
        <dbReference type="Proteomes" id="UP000030636"/>
    </source>
</evidence>
<name>A0A0A7ICG4_9BIFI</name>
<dbReference type="STRING" id="1447715.AH67_08420"/>
<feature type="transmembrane region" description="Helical" evidence="1">
    <location>
        <begin position="87"/>
        <end position="106"/>
    </location>
</feature>
<keyword evidence="1" id="KW-1133">Transmembrane helix</keyword>
<dbReference type="EMBL" id="CP007457">
    <property type="protein sequence ID" value="AIZ16920.1"/>
    <property type="molecule type" value="Genomic_DNA"/>
</dbReference>
<protein>
    <recommendedName>
        <fullName evidence="4">Membrane associated protein</fullName>
    </recommendedName>
</protein>
<dbReference type="InterPro" id="IPR025329">
    <property type="entry name" value="DUF4235"/>
</dbReference>
<keyword evidence="1" id="KW-0472">Membrane</keyword>
<gene>
    <name evidence="2" type="ORF">AH67_08420</name>
</gene>
<accession>A0A0A7ICG4</accession>
<feature type="transmembrane region" description="Helical" evidence="1">
    <location>
        <begin position="46"/>
        <end position="67"/>
    </location>
</feature>
<dbReference type="RefSeq" id="WP_039172709.1">
    <property type="nucleotide sequence ID" value="NZ_CP007457.1"/>
</dbReference>
<dbReference type="HOGENOM" id="CLU_120898_0_0_11"/>
<evidence type="ECO:0000313" key="2">
    <source>
        <dbReference type="EMBL" id="AIZ16920.1"/>
    </source>
</evidence>
<sequence length="127" mass="14070">MSEHNNMHDLDETADKTVAAINKVDAKVTEMRQRRMADPDTLGDKALKMIIPSLAGLVGGKLFQMVWNSVMARVHPRPDDDVKDQQQGLMMSVLFAAASAAFGTLLTRLSDKGANSLVHHMQIKRDR</sequence>
<evidence type="ECO:0000256" key="1">
    <source>
        <dbReference type="SAM" id="Phobius"/>
    </source>
</evidence>